<evidence type="ECO:0000256" key="4">
    <source>
        <dbReference type="ARBA" id="ARBA00022598"/>
    </source>
</evidence>
<comment type="pathway">
    <text evidence="1">Purine metabolism; IMP biosynthesis via de novo pathway; 5-amino-1-(5-phospho-D-ribosyl)imidazole-4-carboxamide from 5-amino-1-(5-phospho-D-ribosyl)imidazole-4-carboxylate: step 1/2.</text>
</comment>
<dbReference type="SUPFAM" id="SSF56104">
    <property type="entry name" value="SAICAR synthase-like"/>
    <property type="match status" value="1"/>
</dbReference>
<gene>
    <name evidence="9" type="ORF">LCGC14_0366770</name>
</gene>
<keyword evidence="6" id="KW-0658">Purine biosynthesis</keyword>
<dbReference type="AlphaFoldDB" id="A0A0F9T6H6"/>
<reference evidence="9" key="1">
    <citation type="journal article" date="2015" name="Nature">
        <title>Complex archaea that bridge the gap between prokaryotes and eukaryotes.</title>
        <authorList>
            <person name="Spang A."/>
            <person name="Saw J.H."/>
            <person name="Jorgensen S.L."/>
            <person name="Zaremba-Niedzwiedzka K."/>
            <person name="Martijn J."/>
            <person name="Lind A.E."/>
            <person name="van Eijk R."/>
            <person name="Schleper C."/>
            <person name="Guy L."/>
            <person name="Ettema T.J."/>
        </authorList>
    </citation>
    <scope>NUCLEOTIDE SEQUENCE</scope>
</reference>
<dbReference type="GO" id="GO:0006189">
    <property type="term" value="P:'de novo' IMP biosynthetic process"/>
    <property type="evidence" value="ECO:0007669"/>
    <property type="project" value="UniProtKB-UniPathway"/>
</dbReference>
<dbReference type="PROSITE" id="PS01057">
    <property type="entry name" value="SAICAR_SYNTHETASE_1"/>
    <property type="match status" value="1"/>
</dbReference>
<dbReference type="InterPro" id="IPR028923">
    <property type="entry name" value="SAICAR_synt/ADE2_N"/>
</dbReference>
<name>A0A0F9T6H6_9ZZZZ</name>
<evidence type="ECO:0000256" key="2">
    <source>
        <dbReference type="ARBA" id="ARBA00010190"/>
    </source>
</evidence>
<dbReference type="NCBIfam" id="TIGR00081">
    <property type="entry name" value="purC"/>
    <property type="match status" value="1"/>
</dbReference>
<keyword evidence="5" id="KW-0547">Nucleotide-binding</keyword>
<dbReference type="FunFam" id="3.30.470.20:FF:000015">
    <property type="entry name" value="Phosphoribosylaminoimidazole-succinocarboxamide synthase"/>
    <property type="match status" value="1"/>
</dbReference>
<evidence type="ECO:0000256" key="6">
    <source>
        <dbReference type="ARBA" id="ARBA00022755"/>
    </source>
</evidence>
<evidence type="ECO:0000256" key="1">
    <source>
        <dbReference type="ARBA" id="ARBA00004672"/>
    </source>
</evidence>
<dbReference type="EC" id="6.3.2.6" evidence="3"/>
<dbReference type="PANTHER" id="PTHR43700:SF1">
    <property type="entry name" value="PHOSPHORIBOSYLAMINOIMIDAZOLE-SUCCINOCARBOXAMIDE SYNTHASE"/>
    <property type="match status" value="1"/>
</dbReference>
<sequence>MKSTALLTTAVENFPKRSGKVRDIYELPEGVLLVATDRISAYDVVMPNGIPDKGRVLTQISRFWFAMLQDVCPNHVLSTAMKDLPEPFQSDEMDGRFMLCKKAEVVPVECVVRGYLAGSGWREYKQNGRVCGLDLPAKLKQGSKLPELIFTPATKAQHGEHDENITFDGACDVVGKDVMTELRDKSLAIYSKAHDFAAEKGIILADTKFEFGRDSDGMLMLIDELLTPDSSRFWPVDGYKPGKSQPSFDKQFVRDYLDKIKFDRKPPAPPLPAEIVQKTRARYIEAYTRLTGQKFPWA</sequence>
<organism evidence="9">
    <name type="scientific">marine sediment metagenome</name>
    <dbReference type="NCBI Taxonomy" id="412755"/>
    <lineage>
        <taxon>unclassified sequences</taxon>
        <taxon>metagenomes</taxon>
        <taxon>ecological metagenomes</taxon>
    </lineage>
</organism>
<protein>
    <recommendedName>
        <fullName evidence="3">phosphoribosylaminoimidazolesuccinocarboxamide synthase</fullName>
        <ecNumber evidence="3">6.3.2.6</ecNumber>
    </recommendedName>
</protein>
<evidence type="ECO:0000313" key="9">
    <source>
        <dbReference type="EMBL" id="KKN76810.1"/>
    </source>
</evidence>
<dbReference type="GO" id="GO:0004639">
    <property type="term" value="F:phosphoribosylaminoimidazolesuccinocarboxamide synthase activity"/>
    <property type="evidence" value="ECO:0007669"/>
    <property type="project" value="UniProtKB-EC"/>
</dbReference>
<dbReference type="InterPro" id="IPR018236">
    <property type="entry name" value="SAICAR_synthetase_CS"/>
</dbReference>
<evidence type="ECO:0000256" key="3">
    <source>
        <dbReference type="ARBA" id="ARBA00012217"/>
    </source>
</evidence>
<dbReference type="NCBIfam" id="NF010568">
    <property type="entry name" value="PRK13961.1"/>
    <property type="match status" value="1"/>
</dbReference>
<dbReference type="CDD" id="cd01414">
    <property type="entry name" value="SAICAR_synt_Sc"/>
    <property type="match status" value="1"/>
</dbReference>
<evidence type="ECO:0000256" key="7">
    <source>
        <dbReference type="ARBA" id="ARBA00022840"/>
    </source>
</evidence>
<comment type="caution">
    <text evidence="9">The sequence shown here is derived from an EMBL/GenBank/DDBJ whole genome shotgun (WGS) entry which is preliminary data.</text>
</comment>
<keyword evidence="4" id="KW-0436">Ligase</keyword>
<dbReference type="HAMAP" id="MF_00137">
    <property type="entry name" value="SAICAR_synth"/>
    <property type="match status" value="1"/>
</dbReference>
<dbReference type="UniPathway" id="UPA00074">
    <property type="reaction ID" value="UER00131"/>
</dbReference>
<dbReference type="Gene3D" id="3.30.200.20">
    <property type="entry name" value="Phosphorylase Kinase, domain 1"/>
    <property type="match status" value="1"/>
</dbReference>
<dbReference type="EMBL" id="LAZR01000289">
    <property type="protein sequence ID" value="KKN76810.1"/>
    <property type="molecule type" value="Genomic_DNA"/>
</dbReference>
<dbReference type="PROSITE" id="PS01058">
    <property type="entry name" value="SAICAR_SYNTHETASE_2"/>
    <property type="match status" value="1"/>
</dbReference>
<evidence type="ECO:0000256" key="5">
    <source>
        <dbReference type="ARBA" id="ARBA00022741"/>
    </source>
</evidence>
<comment type="similarity">
    <text evidence="2">Belongs to the SAICAR synthetase family.</text>
</comment>
<dbReference type="Gene3D" id="3.30.470.20">
    <property type="entry name" value="ATP-grasp fold, B domain"/>
    <property type="match status" value="1"/>
</dbReference>
<proteinExistence type="inferred from homology"/>
<dbReference type="PANTHER" id="PTHR43700">
    <property type="entry name" value="PHOSPHORIBOSYLAMINOIMIDAZOLE-SUCCINOCARBOXAMIDE SYNTHASE"/>
    <property type="match status" value="1"/>
</dbReference>
<dbReference type="Pfam" id="PF01259">
    <property type="entry name" value="SAICAR_synt"/>
    <property type="match status" value="1"/>
</dbReference>
<keyword evidence="7" id="KW-0067">ATP-binding</keyword>
<evidence type="ECO:0000259" key="8">
    <source>
        <dbReference type="Pfam" id="PF01259"/>
    </source>
</evidence>
<accession>A0A0F9T6H6</accession>
<dbReference type="InterPro" id="IPR001636">
    <property type="entry name" value="SAICAR_synth"/>
</dbReference>
<feature type="domain" description="SAICAR synthetase/ADE2 N-terminal" evidence="8">
    <location>
        <begin position="18"/>
        <end position="261"/>
    </location>
</feature>
<dbReference type="GO" id="GO:0005524">
    <property type="term" value="F:ATP binding"/>
    <property type="evidence" value="ECO:0007669"/>
    <property type="project" value="UniProtKB-KW"/>
</dbReference>
<dbReference type="GO" id="GO:0005737">
    <property type="term" value="C:cytoplasm"/>
    <property type="evidence" value="ECO:0007669"/>
    <property type="project" value="TreeGrafter"/>
</dbReference>